<evidence type="ECO:0000313" key="1">
    <source>
        <dbReference type="EMBL" id="CAG8696739.1"/>
    </source>
</evidence>
<dbReference type="Proteomes" id="UP000789920">
    <property type="component" value="Unassembled WGS sequence"/>
</dbReference>
<sequence>MKLLALYNGNSQNELEHLYSGQNSICDDVKLRQLIERDSLCARKNVGFWTIVHELVTGILKQKGAILYYQQPNMNYDLNSDGAPILSLVVEVNAGYKTSIAFGLSNKENNHMIRLAVEAVQRNIPCNEIDCMHEYEYMELPNSKGFMRARREHFKNLRIDDHYHYPISIAFKIVGQSQSVDEALKLEEAYQLFIKSLPFTEVTKEFL</sequence>
<dbReference type="EMBL" id="CAJVQC010018878">
    <property type="protein sequence ID" value="CAG8696739.1"/>
    <property type="molecule type" value="Genomic_DNA"/>
</dbReference>
<keyword evidence="2" id="KW-1185">Reference proteome</keyword>
<evidence type="ECO:0000313" key="2">
    <source>
        <dbReference type="Proteomes" id="UP000789920"/>
    </source>
</evidence>
<reference evidence="1" key="1">
    <citation type="submission" date="2021-06" db="EMBL/GenBank/DDBJ databases">
        <authorList>
            <person name="Kallberg Y."/>
            <person name="Tangrot J."/>
            <person name="Rosling A."/>
        </authorList>
    </citation>
    <scope>NUCLEOTIDE SEQUENCE</scope>
    <source>
        <strain evidence="1">MA461A</strain>
    </source>
</reference>
<accession>A0ACA9P8R0</accession>
<gene>
    <name evidence="1" type="ORF">RPERSI_LOCUS9821</name>
</gene>
<proteinExistence type="predicted"/>
<feature type="non-terminal residue" evidence="1">
    <location>
        <position position="207"/>
    </location>
</feature>
<protein>
    <submittedName>
        <fullName evidence="1">35591_t:CDS:1</fullName>
    </submittedName>
</protein>
<organism evidence="1 2">
    <name type="scientific">Racocetra persica</name>
    <dbReference type="NCBI Taxonomy" id="160502"/>
    <lineage>
        <taxon>Eukaryota</taxon>
        <taxon>Fungi</taxon>
        <taxon>Fungi incertae sedis</taxon>
        <taxon>Mucoromycota</taxon>
        <taxon>Glomeromycotina</taxon>
        <taxon>Glomeromycetes</taxon>
        <taxon>Diversisporales</taxon>
        <taxon>Gigasporaceae</taxon>
        <taxon>Racocetra</taxon>
    </lineage>
</organism>
<name>A0ACA9P8R0_9GLOM</name>
<comment type="caution">
    <text evidence="1">The sequence shown here is derived from an EMBL/GenBank/DDBJ whole genome shotgun (WGS) entry which is preliminary data.</text>
</comment>